<keyword evidence="5" id="KW-1185">Reference proteome</keyword>
<dbReference type="STRING" id="633147.Olsu_1568"/>
<evidence type="ECO:0000313" key="4">
    <source>
        <dbReference type="EMBL" id="ADK68667.1"/>
    </source>
</evidence>
<feature type="domain" description="Peptidase S9 prolyl oligopeptidase catalytic" evidence="3">
    <location>
        <begin position="55"/>
        <end position="248"/>
    </location>
</feature>
<dbReference type="GO" id="GO:0052689">
    <property type="term" value="F:carboxylic ester hydrolase activity"/>
    <property type="evidence" value="ECO:0007669"/>
    <property type="project" value="UniProtKB-ARBA"/>
</dbReference>
<dbReference type="InterPro" id="IPR001375">
    <property type="entry name" value="Peptidase_S9_cat"/>
</dbReference>
<evidence type="ECO:0000256" key="1">
    <source>
        <dbReference type="ARBA" id="ARBA00008645"/>
    </source>
</evidence>
<keyword evidence="2 4" id="KW-0378">Hydrolase</keyword>
<accession>E1QX14</accession>
<dbReference type="PANTHER" id="PTHR22946">
    <property type="entry name" value="DIENELACTONE HYDROLASE DOMAIN-CONTAINING PROTEIN-RELATED"/>
    <property type="match status" value="1"/>
</dbReference>
<dbReference type="PANTHER" id="PTHR22946:SF9">
    <property type="entry name" value="POLYKETIDE TRANSFERASE AF380"/>
    <property type="match status" value="1"/>
</dbReference>
<dbReference type="SUPFAM" id="SSF53474">
    <property type="entry name" value="alpha/beta-Hydrolases"/>
    <property type="match status" value="1"/>
</dbReference>
<evidence type="ECO:0000256" key="2">
    <source>
        <dbReference type="ARBA" id="ARBA00022801"/>
    </source>
</evidence>
<dbReference type="eggNOG" id="COG1073">
    <property type="taxonomic scope" value="Bacteria"/>
</dbReference>
<gene>
    <name evidence="4" type="ordered locus">Olsu_1568</name>
</gene>
<evidence type="ECO:0000259" key="3">
    <source>
        <dbReference type="Pfam" id="PF00326"/>
    </source>
</evidence>
<name>E1QX14_OLSUV</name>
<dbReference type="HOGENOM" id="CLU_048353_1_0_11"/>
<dbReference type="GeneID" id="78512954"/>
<dbReference type="EMBL" id="CP002106">
    <property type="protein sequence ID" value="ADK68667.1"/>
    <property type="molecule type" value="Genomic_DNA"/>
</dbReference>
<dbReference type="OrthoDB" id="63034at2"/>
<comment type="similarity">
    <text evidence="1">Belongs to the AB hydrolase superfamily.</text>
</comment>
<sequence length="254" mass="28694">MGYTEREHWCRREDKNIYGRLFLPDGWGDGRPRATAIFSHGLSTNHGDMEPYARTAAERGMVTYVFDFCGGGAYSRSDWQDGMSLFTEQHDLESVAWELSREPFVDQDNVFLCGSSLGATVTLMAARANAQLVRGCVLLYPAFNLHDAVRQACPDRNSLPEAFPIMGMDVSGDFLRSCYDYDFFEHIPAFPEEVLLFHGDADTAVPLSYSQRAARLFPHCELRVIRGGGHGFVGEQYWQVVEQAAEWLGARMRR</sequence>
<dbReference type="InterPro" id="IPR029058">
    <property type="entry name" value="AB_hydrolase_fold"/>
</dbReference>
<dbReference type="Pfam" id="PF00326">
    <property type="entry name" value="Peptidase_S9"/>
    <property type="match status" value="1"/>
</dbReference>
<evidence type="ECO:0000313" key="5">
    <source>
        <dbReference type="Proteomes" id="UP000000333"/>
    </source>
</evidence>
<protein>
    <submittedName>
        <fullName evidence="4">Cinnamoyl ester hydrolase</fullName>
    </submittedName>
</protein>
<reference evidence="4 5" key="1">
    <citation type="journal article" date="2010" name="Stand. Genomic Sci.">
        <title>Complete genome sequence of Olsenella uli type strain (VPI D76D-27C).</title>
        <authorList>
            <person name="Goker M."/>
            <person name="Held B."/>
            <person name="Lucas S."/>
            <person name="Nolan M."/>
            <person name="Yasawong M."/>
            <person name="Glavina Del Rio T."/>
            <person name="Tice H."/>
            <person name="Cheng J.F."/>
            <person name="Bruce D."/>
            <person name="Detter J.C."/>
            <person name="Tapia R."/>
            <person name="Han C."/>
            <person name="Goodwin L."/>
            <person name="Pitluck S."/>
            <person name="Liolios K."/>
            <person name="Ivanova N."/>
            <person name="Mavromatis K."/>
            <person name="Mikhailova N."/>
            <person name="Pati A."/>
            <person name="Chen A."/>
            <person name="Palaniappan K."/>
            <person name="Land M."/>
            <person name="Hauser L."/>
            <person name="Chang Y.J."/>
            <person name="Jeffries C.D."/>
            <person name="Rohde M."/>
            <person name="Sikorski J."/>
            <person name="Pukall R."/>
            <person name="Woyke T."/>
            <person name="Bristow J."/>
            <person name="Eisen J.A."/>
            <person name="Markowitz V."/>
            <person name="Hugenholtz P."/>
            <person name="Kyrpides N.C."/>
            <person name="Klenk H.P."/>
            <person name="Lapidus A."/>
        </authorList>
    </citation>
    <scope>NUCLEOTIDE SEQUENCE [LARGE SCALE GENOMIC DNA]</scope>
    <source>
        <strain evidence="5">ATCC 49627 / DSM 7084 / CIP 109912 / JCM 12494 / NCIMB 702895 / VPI D76D-27C</strain>
    </source>
</reference>
<organism evidence="4 5">
    <name type="scientific">Olsenella uli (strain ATCC 49627 / DSM 7084 / CCUG 31166 / CIP 109912 / JCM 12494 / LMG 11480 / NCIMB 702895 / VPI D76D-27C)</name>
    <name type="common">Lactobacillus uli</name>
    <dbReference type="NCBI Taxonomy" id="633147"/>
    <lineage>
        <taxon>Bacteria</taxon>
        <taxon>Bacillati</taxon>
        <taxon>Actinomycetota</taxon>
        <taxon>Coriobacteriia</taxon>
        <taxon>Coriobacteriales</taxon>
        <taxon>Atopobiaceae</taxon>
        <taxon>Olsenella</taxon>
    </lineage>
</organism>
<proteinExistence type="inferred from homology"/>
<dbReference type="AlphaFoldDB" id="E1QX14"/>
<dbReference type="RefSeq" id="WP_013252419.1">
    <property type="nucleotide sequence ID" value="NC_014363.1"/>
</dbReference>
<dbReference type="KEGG" id="ols:Olsu_1568"/>
<dbReference type="Gene3D" id="3.40.50.1820">
    <property type="entry name" value="alpha/beta hydrolase"/>
    <property type="match status" value="1"/>
</dbReference>
<dbReference type="PATRIC" id="fig|633147.7.peg.1267"/>
<dbReference type="InterPro" id="IPR050261">
    <property type="entry name" value="FrsA_esterase"/>
</dbReference>
<dbReference type="Proteomes" id="UP000000333">
    <property type="component" value="Chromosome"/>
</dbReference>